<name>A0A7D7QWG1_9ACTN</name>
<dbReference type="PANTHER" id="PTHR38011:SF7">
    <property type="entry name" value="2,5-DIAMINO-6-RIBOSYLAMINO-4(3H)-PYRIMIDINONE 5'-PHOSPHATE REDUCTASE"/>
    <property type="match status" value="1"/>
</dbReference>
<dbReference type="Gene3D" id="3.40.430.10">
    <property type="entry name" value="Dihydrofolate Reductase, subunit A"/>
    <property type="match status" value="1"/>
</dbReference>
<dbReference type="GO" id="GO:0008703">
    <property type="term" value="F:5-amino-6-(5-phosphoribosylamino)uracil reductase activity"/>
    <property type="evidence" value="ECO:0007669"/>
    <property type="project" value="InterPro"/>
</dbReference>
<dbReference type="RefSeq" id="WP_219849601.1">
    <property type="nucleotide sequence ID" value="NZ_CP059491.1"/>
</dbReference>
<dbReference type="SUPFAM" id="SSF53597">
    <property type="entry name" value="Dihydrofolate reductase-like"/>
    <property type="match status" value="1"/>
</dbReference>
<feature type="domain" description="Bacterial bifunctional deaminase-reductase C-terminal" evidence="4">
    <location>
        <begin position="31"/>
        <end position="213"/>
    </location>
</feature>
<protein>
    <submittedName>
        <fullName evidence="5">Pyrimidine reductase family protein</fullName>
    </submittedName>
</protein>
<gene>
    <name evidence="5" type="ORF">H1R19_16575</name>
</gene>
<dbReference type="InterPro" id="IPR050765">
    <property type="entry name" value="Riboflavin_Biosynth_HTPR"/>
</dbReference>
<evidence type="ECO:0000256" key="3">
    <source>
        <dbReference type="ARBA" id="ARBA00023002"/>
    </source>
</evidence>
<dbReference type="EMBL" id="CP059491">
    <property type="protein sequence ID" value="QMT00508.1"/>
    <property type="molecule type" value="Genomic_DNA"/>
</dbReference>
<dbReference type="GO" id="GO:0009231">
    <property type="term" value="P:riboflavin biosynthetic process"/>
    <property type="evidence" value="ECO:0007669"/>
    <property type="project" value="InterPro"/>
</dbReference>
<keyword evidence="2" id="KW-0521">NADP</keyword>
<evidence type="ECO:0000256" key="2">
    <source>
        <dbReference type="ARBA" id="ARBA00022857"/>
    </source>
</evidence>
<dbReference type="NCBIfam" id="NF010663">
    <property type="entry name" value="PRK14059.1-1"/>
    <property type="match status" value="1"/>
</dbReference>
<organism evidence="5 6">
    <name type="scientific">Gordonia jinghuaiqii</name>
    <dbReference type="NCBI Taxonomy" id="2758710"/>
    <lineage>
        <taxon>Bacteria</taxon>
        <taxon>Bacillati</taxon>
        <taxon>Actinomycetota</taxon>
        <taxon>Actinomycetes</taxon>
        <taxon>Mycobacteriales</taxon>
        <taxon>Gordoniaceae</taxon>
        <taxon>Gordonia</taxon>
    </lineage>
</organism>
<evidence type="ECO:0000256" key="1">
    <source>
        <dbReference type="ARBA" id="ARBA00005104"/>
    </source>
</evidence>
<dbReference type="InterPro" id="IPR024072">
    <property type="entry name" value="DHFR-like_dom_sf"/>
</dbReference>
<accession>A0A7D7QWG1</accession>
<sequence>MSDRVVREETAADLDVAAFAERYYADWSEGVRTNMVMSIDGSVSFRGRVGPLSSATDRALFHALRALSDVVLVGAATARIENYGPVALSDELAALRARDRRPWATESPRMAIVSLSCSLPERSLDLPPEQRPILITSASADTSAVRDKAEMIAVGEDGIDLPAAIEELRKRGLRRINCEGGPSLLNTLTEADLIDELCLTMAPQLTAEGDPATESAAAVLSPLEAPRRFRLKHALVHDDDLFLRYMR</sequence>
<dbReference type="PANTHER" id="PTHR38011">
    <property type="entry name" value="DIHYDROFOLATE REDUCTASE FAMILY PROTEIN (AFU_ORTHOLOGUE AFUA_8G06820)"/>
    <property type="match status" value="1"/>
</dbReference>
<proteinExistence type="predicted"/>
<dbReference type="Pfam" id="PF01872">
    <property type="entry name" value="RibD_C"/>
    <property type="match status" value="1"/>
</dbReference>
<evidence type="ECO:0000259" key="4">
    <source>
        <dbReference type="Pfam" id="PF01872"/>
    </source>
</evidence>
<comment type="pathway">
    <text evidence="1">Cofactor biosynthesis; riboflavin biosynthesis.</text>
</comment>
<keyword evidence="6" id="KW-1185">Reference proteome</keyword>
<evidence type="ECO:0000313" key="5">
    <source>
        <dbReference type="EMBL" id="QMT00508.1"/>
    </source>
</evidence>
<keyword evidence="3" id="KW-0560">Oxidoreductase</keyword>
<evidence type="ECO:0000313" key="6">
    <source>
        <dbReference type="Proteomes" id="UP000515663"/>
    </source>
</evidence>
<dbReference type="AlphaFoldDB" id="A0A7D7QWG1"/>
<dbReference type="Proteomes" id="UP000515663">
    <property type="component" value="Chromosome"/>
</dbReference>
<dbReference type="InterPro" id="IPR002734">
    <property type="entry name" value="RibDG_C"/>
</dbReference>
<reference evidence="6" key="1">
    <citation type="submission" date="2020-07" db="EMBL/GenBank/DDBJ databases">
        <title>novel species isolated from the respiratory tract of Marmot.</title>
        <authorList>
            <person name="Zhang G."/>
        </authorList>
    </citation>
    <scope>NUCLEOTIDE SEQUENCE [LARGE SCALE GENOMIC DNA]</scope>
    <source>
        <strain evidence="6">686</strain>
    </source>
</reference>
<dbReference type="KEGG" id="gji:H1R19_16575"/>